<feature type="compositionally biased region" description="Basic residues" evidence="1">
    <location>
        <begin position="12"/>
        <end position="25"/>
    </location>
</feature>
<dbReference type="Gene3D" id="3.40.630.30">
    <property type="match status" value="1"/>
</dbReference>
<gene>
    <name evidence="3" type="ORF">Shyd_62060</name>
</gene>
<feature type="domain" description="N-acetyltransferase" evidence="2">
    <location>
        <begin position="294"/>
        <end position="431"/>
    </location>
</feature>
<dbReference type="CDD" id="cd04301">
    <property type="entry name" value="NAT_SF"/>
    <property type="match status" value="1"/>
</dbReference>
<evidence type="ECO:0000256" key="1">
    <source>
        <dbReference type="SAM" id="MobiDB-lite"/>
    </source>
</evidence>
<dbReference type="SUPFAM" id="SSF55729">
    <property type="entry name" value="Acyl-CoA N-acyltransferases (Nat)"/>
    <property type="match status" value="1"/>
</dbReference>
<protein>
    <recommendedName>
        <fullName evidence="2">N-acetyltransferase domain-containing protein</fullName>
    </recommendedName>
</protein>
<dbReference type="InterPro" id="IPR000182">
    <property type="entry name" value="GNAT_dom"/>
</dbReference>
<feature type="region of interest" description="Disordered" evidence="1">
    <location>
        <begin position="115"/>
        <end position="149"/>
    </location>
</feature>
<comment type="caution">
    <text evidence="3">The sequence shown here is derived from an EMBL/GenBank/DDBJ whole genome shotgun (WGS) entry which is preliminary data.</text>
</comment>
<reference evidence="3" key="1">
    <citation type="submission" date="2024-05" db="EMBL/GenBank/DDBJ databases">
        <title>Whole genome shotgun sequence of Streptomyces hydrogenans NBRC 13475.</title>
        <authorList>
            <person name="Komaki H."/>
            <person name="Tamura T."/>
        </authorList>
    </citation>
    <scope>NUCLEOTIDE SEQUENCE</scope>
    <source>
        <strain evidence="3">NBRC 13475</strain>
    </source>
</reference>
<evidence type="ECO:0000313" key="3">
    <source>
        <dbReference type="EMBL" id="GHI24835.1"/>
    </source>
</evidence>
<keyword evidence="4" id="KW-1185">Reference proteome</keyword>
<name>A0ABQ3PIJ1_9ACTN</name>
<sequence length="431" mass="45951">MCPTGAPGRRGPAAHHRTGRARPVLRRGPPSDGRPVVRGGTAVPHTRPAATGGALSRVEEVRLAVPVSGSDNLLVRVWLRGPHAVDPFEAVPAERLPWLRVNDRTVVLRSRKRMGRLLDPTGPRHGARPPSPAARVTAGGGDTADGRPESVCVSRPAVLGSTVMNNHFPDEADLMDRMERNLAEHACHLHRSTTGASVAEGGDLVVADSGLDDDTFNIVAAARFTDTDAAERIAETVRTTARTGRGFSWWVGPASTPGDLSARLTAAGLPESERETAMWAELDDAPPASDVPGLDIRTVTTPEELADYATVLAANWNPPAETVRRFFARAAEQALAPHCPARYLVGYVEDRPVCSAEVFSHAGVAGIYNISTLAAHRRRGYGGAVTLAALRAARDREHRIAVLQASADGEPVYRRLGFRSCGGFTEHALAP</sequence>
<accession>A0ABQ3PIJ1</accession>
<organism evidence="3 4">
    <name type="scientific">Streptomyces hydrogenans</name>
    <dbReference type="NCBI Taxonomy" id="1873719"/>
    <lineage>
        <taxon>Bacteria</taxon>
        <taxon>Bacillati</taxon>
        <taxon>Actinomycetota</taxon>
        <taxon>Actinomycetes</taxon>
        <taxon>Kitasatosporales</taxon>
        <taxon>Streptomycetaceae</taxon>
        <taxon>Streptomyces</taxon>
    </lineage>
</organism>
<evidence type="ECO:0000259" key="2">
    <source>
        <dbReference type="PROSITE" id="PS51186"/>
    </source>
</evidence>
<dbReference type="Proteomes" id="UP001052739">
    <property type="component" value="Unassembled WGS sequence"/>
</dbReference>
<dbReference type="Pfam" id="PF13527">
    <property type="entry name" value="Acetyltransf_9"/>
    <property type="match status" value="1"/>
</dbReference>
<dbReference type="EMBL" id="BNDW01000068">
    <property type="protein sequence ID" value="GHI24835.1"/>
    <property type="molecule type" value="Genomic_DNA"/>
</dbReference>
<proteinExistence type="predicted"/>
<dbReference type="InterPro" id="IPR016181">
    <property type="entry name" value="Acyl_CoA_acyltransferase"/>
</dbReference>
<evidence type="ECO:0000313" key="4">
    <source>
        <dbReference type="Proteomes" id="UP001052739"/>
    </source>
</evidence>
<feature type="region of interest" description="Disordered" evidence="1">
    <location>
        <begin position="1"/>
        <end position="52"/>
    </location>
</feature>
<dbReference type="PROSITE" id="PS51186">
    <property type="entry name" value="GNAT"/>
    <property type="match status" value="1"/>
</dbReference>